<dbReference type="EMBL" id="JBHSNP010000028">
    <property type="protein sequence ID" value="MFC5604528.1"/>
    <property type="molecule type" value="Genomic_DNA"/>
</dbReference>
<dbReference type="RefSeq" id="WP_381446390.1">
    <property type="nucleotide sequence ID" value="NZ_JBHSNP010000028.1"/>
</dbReference>
<dbReference type="PROSITE" id="PS51352">
    <property type="entry name" value="THIOREDOXIN_2"/>
    <property type="match status" value="1"/>
</dbReference>
<dbReference type="InterPro" id="IPR003782">
    <property type="entry name" value="SCO1/SenC"/>
</dbReference>
<comment type="caution">
    <text evidence="5">The sequence shown here is derived from an EMBL/GenBank/DDBJ whole genome shotgun (WGS) entry which is preliminary data.</text>
</comment>
<sequence>MKTIKWISMLVIAAFLLSACGQPEQTGRQVASFAFTDQNGKPFGTDQLAGKVWIADFIFTNCESVCMPMSHKMAELQTMFKESALEVEFVTFTVDPDTDTPQVLKDYVSQFSEDESNWHLLTGYSQEAIEKLALNQFQTIVQKPKTSGQFIHGTNFYVVDQQGRIVNEYSYSENSFEERMLNEVKRLLK</sequence>
<organism evidence="5 6">
    <name type="scientific">Sporosarcina koreensis</name>
    <dbReference type="NCBI Taxonomy" id="334735"/>
    <lineage>
        <taxon>Bacteria</taxon>
        <taxon>Bacillati</taxon>
        <taxon>Bacillota</taxon>
        <taxon>Bacilli</taxon>
        <taxon>Bacillales</taxon>
        <taxon>Caryophanaceae</taxon>
        <taxon>Sporosarcina</taxon>
    </lineage>
</organism>
<evidence type="ECO:0000256" key="3">
    <source>
        <dbReference type="SAM" id="SignalP"/>
    </source>
</evidence>
<feature type="domain" description="Thioredoxin" evidence="4">
    <location>
        <begin position="24"/>
        <end position="189"/>
    </location>
</feature>
<dbReference type="SUPFAM" id="SSF52833">
    <property type="entry name" value="Thioredoxin-like"/>
    <property type="match status" value="1"/>
</dbReference>
<gene>
    <name evidence="5" type="ORF">ACFPTP_14945</name>
</gene>
<dbReference type="PANTHER" id="PTHR12151">
    <property type="entry name" value="ELECTRON TRANSPORT PROTIN SCO1/SENC FAMILY MEMBER"/>
    <property type="match status" value="1"/>
</dbReference>
<dbReference type="Proteomes" id="UP001596071">
    <property type="component" value="Unassembled WGS sequence"/>
</dbReference>
<dbReference type="Pfam" id="PF02630">
    <property type="entry name" value="SCO1-SenC"/>
    <property type="match status" value="1"/>
</dbReference>
<proteinExistence type="inferred from homology"/>
<feature type="signal peptide" evidence="3">
    <location>
        <begin position="1"/>
        <end position="21"/>
    </location>
</feature>
<evidence type="ECO:0000256" key="1">
    <source>
        <dbReference type="ARBA" id="ARBA00010996"/>
    </source>
</evidence>
<feature type="chain" id="PRO_5046360446" evidence="3">
    <location>
        <begin position="22"/>
        <end position="189"/>
    </location>
</feature>
<dbReference type="CDD" id="cd02968">
    <property type="entry name" value="SCO"/>
    <property type="match status" value="1"/>
</dbReference>
<evidence type="ECO:0000256" key="2">
    <source>
        <dbReference type="ARBA" id="ARBA00023008"/>
    </source>
</evidence>
<dbReference type="PROSITE" id="PS51257">
    <property type="entry name" value="PROKAR_LIPOPROTEIN"/>
    <property type="match status" value="1"/>
</dbReference>
<accession>A0ABW0U1N0</accession>
<dbReference type="PANTHER" id="PTHR12151:SF25">
    <property type="entry name" value="LINALOOL DEHYDRATASE_ISOMERASE DOMAIN-CONTAINING PROTEIN"/>
    <property type="match status" value="1"/>
</dbReference>
<evidence type="ECO:0000313" key="6">
    <source>
        <dbReference type="Proteomes" id="UP001596071"/>
    </source>
</evidence>
<keyword evidence="2" id="KW-0186">Copper</keyword>
<reference evidence="6" key="1">
    <citation type="journal article" date="2019" name="Int. J. Syst. Evol. Microbiol.">
        <title>The Global Catalogue of Microorganisms (GCM) 10K type strain sequencing project: providing services to taxonomists for standard genome sequencing and annotation.</title>
        <authorList>
            <consortium name="The Broad Institute Genomics Platform"/>
            <consortium name="The Broad Institute Genome Sequencing Center for Infectious Disease"/>
            <person name="Wu L."/>
            <person name="Ma J."/>
        </authorList>
    </citation>
    <scope>NUCLEOTIDE SEQUENCE [LARGE SCALE GENOMIC DNA]</scope>
    <source>
        <strain evidence="6">KACC 11299</strain>
    </source>
</reference>
<dbReference type="InterPro" id="IPR036249">
    <property type="entry name" value="Thioredoxin-like_sf"/>
</dbReference>
<keyword evidence="6" id="KW-1185">Reference proteome</keyword>
<dbReference type="Gene3D" id="3.40.30.10">
    <property type="entry name" value="Glutaredoxin"/>
    <property type="match status" value="1"/>
</dbReference>
<keyword evidence="3" id="KW-0732">Signal</keyword>
<protein>
    <submittedName>
        <fullName evidence="5">SCO family protein</fullName>
    </submittedName>
</protein>
<dbReference type="InterPro" id="IPR013766">
    <property type="entry name" value="Thioredoxin_domain"/>
</dbReference>
<evidence type="ECO:0000259" key="4">
    <source>
        <dbReference type="PROSITE" id="PS51352"/>
    </source>
</evidence>
<name>A0ABW0U1N0_9BACL</name>
<comment type="similarity">
    <text evidence="1">Belongs to the SCO1/2 family.</text>
</comment>
<evidence type="ECO:0000313" key="5">
    <source>
        <dbReference type="EMBL" id="MFC5604528.1"/>
    </source>
</evidence>